<dbReference type="RefSeq" id="WP_207600026.1">
    <property type="nucleotide sequence ID" value="NZ_JAFNJU010000008.1"/>
</dbReference>
<evidence type="ECO:0000313" key="3">
    <source>
        <dbReference type="Proteomes" id="UP000664218"/>
    </source>
</evidence>
<evidence type="ECO:0000313" key="2">
    <source>
        <dbReference type="EMBL" id="MBO1265499.1"/>
    </source>
</evidence>
<feature type="transmembrane region" description="Helical" evidence="1">
    <location>
        <begin position="347"/>
        <end position="372"/>
    </location>
</feature>
<feature type="transmembrane region" description="Helical" evidence="1">
    <location>
        <begin position="32"/>
        <end position="53"/>
    </location>
</feature>
<dbReference type="EMBL" id="JAFNJU010000008">
    <property type="protein sequence ID" value="MBO1265499.1"/>
    <property type="molecule type" value="Genomic_DNA"/>
</dbReference>
<feature type="transmembrane region" description="Helical" evidence="1">
    <location>
        <begin position="378"/>
        <end position="398"/>
    </location>
</feature>
<dbReference type="AlphaFoldDB" id="A0A939KHH8"/>
<gene>
    <name evidence="2" type="ORF">J3A84_10690</name>
</gene>
<dbReference type="Proteomes" id="UP000664218">
    <property type="component" value="Unassembled WGS sequence"/>
</dbReference>
<keyword evidence="1" id="KW-0472">Membrane</keyword>
<keyword evidence="3" id="KW-1185">Reference proteome</keyword>
<protein>
    <submittedName>
        <fullName evidence="2">DUF1576 domain-containing protein</fullName>
    </submittedName>
</protein>
<accession>A0A939KHH8</accession>
<sequence length="442" mass="47084">MPLLSSFIRTPGSMKHPGIRQDLPQISEKKRITYLIFVSALTLVTGFFFNSPGEILEGLGRILISSSILLTDYMAVGSIGSAFVNSGILMLLSIFIAMRSNTSVSGPLIAAVFTIGGFAFFGKNLYNIWPIMTGVLLYAKVQKEPFGKFILPAFFGTALGPLVSQISFGFALTQPAGILLGILAGITAGFILPPLASHFIRFHQGYNLYNIGFTSGIVGLLFMSLLRGLDLNNPPTAILLEGHMQGLAIYLTILFLSMILYGFETCQDIGKGLGHLFAHPGRLVSDFVASDGFPVTLINMGLLGFLSTGYVILTGGTLNGPILGGIFTVVGFGAFGKHVKNVVPVMVGIYLANLLFMWEVSSIGSLLAALFATTLAPIAGAYGILPGILAGFLHMAVVMNVGYLHGGMNLYNNGFSGGFVAAILVPIFDSLNINTNTWEDEK</sequence>
<evidence type="ECO:0000256" key="1">
    <source>
        <dbReference type="SAM" id="Phobius"/>
    </source>
</evidence>
<dbReference type="Pfam" id="PF07613">
    <property type="entry name" value="DUF1576"/>
    <property type="match status" value="2"/>
</dbReference>
<comment type="caution">
    <text evidence="2">The sequence shown here is derived from an EMBL/GenBank/DDBJ whole genome shotgun (WGS) entry which is preliminary data.</text>
</comment>
<feature type="transmembrane region" description="Helical" evidence="1">
    <location>
        <begin position="247"/>
        <end position="263"/>
    </location>
</feature>
<feature type="transmembrane region" description="Helical" evidence="1">
    <location>
        <begin position="108"/>
        <end position="129"/>
    </location>
</feature>
<keyword evidence="1" id="KW-0812">Transmembrane</keyword>
<organism evidence="2 3">
    <name type="scientific">Proteiniclasticum aestuarii</name>
    <dbReference type="NCBI Taxonomy" id="2817862"/>
    <lineage>
        <taxon>Bacteria</taxon>
        <taxon>Bacillati</taxon>
        <taxon>Bacillota</taxon>
        <taxon>Clostridia</taxon>
        <taxon>Eubacteriales</taxon>
        <taxon>Clostridiaceae</taxon>
        <taxon>Proteiniclasticum</taxon>
    </lineage>
</organism>
<name>A0A939KHH8_9CLOT</name>
<feature type="transmembrane region" description="Helical" evidence="1">
    <location>
        <begin position="73"/>
        <end position="96"/>
    </location>
</feature>
<keyword evidence="1" id="KW-1133">Transmembrane helix</keyword>
<feature type="transmembrane region" description="Helical" evidence="1">
    <location>
        <begin position="410"/>
        <end position="428"/>
    </location>
</feature>
<dbReference type="InterPro" id="IPR011470">
    <property type="entry name" value="DUF1576"/>
</dbReference>
<feature type="transmembrane region" description="Helical" evidence="1">
    <location>
        <begin position="206"/>
        <end position="226"/>
    </location>
</feature>
<proteinExistence type="predicted"/>
<feature type="transmembrane region" description="Helical" evidence="1">
    <location>
        <begin position="149"/>
        <end position="171"/>
    </location>
</feature>
<reference evidence="2" key="1">
    <citation type="submission" date="2021-03" db="EMBL/GenBank/DDBJ databases">
        <title>Proteiniclasticum marinus sp. nov., isolated from tidal flat sediment.</title>
        <authorList>
            <person name="Namirimu T."/>
            <person name="Yang J.-A."/>
            <person name="Yang S.-H."/>
            <person name="Kim Y.-J."/>
            <person name="Kwon K.K."/>
        </authorList>
    </citation>
    <scope>NUCLEOTIDE SEQUENCE</scope>
    <source>
        <strain evidence="2">SCR006</strain>
    </source>
</reference>
<feature type="transmembrane region" description="Helical" evidence="1">
    <location>
        <begin position="178"/>
        <end position="200"/>
    </location>
</feature>
<feature type="transmembrane region" description="Helical" evidence="1">
    <location>
        <begin position="310"/>
        <end position="335"/>
    </location>
</feature>